<gene>
    <name evidence="11" type="ORF">Tpal_1661</name>
</gene>
<dbReference type="Proteomes" id="UP000242754">
    <property type="component" value="Unassembled WGS sequence"/>
</dbReference>
<evidence type="ECO:0000256" key="1">
    <source>
        <dbReference type="ARBA" id="ARBA00004651"/>
    </source>
</evidence>
<dbReference type="PANTHER" id="PTHR30614">
    <property type="entry name" value="MEMBRANE COMPONENT OF AMINO ACID ABC TRANSPORTER"/>
    <property type="match status" value="1"/>
</dbReference>
<comment type="subcellular location">
    <subcellularLocation>
        <location evidence="1 9">Cell membrane</location>
        <topology evidence="1 9">Multi-pass membrane protein</topology>
    </subcellularLocation>
</comment>
<dbReference type="GO" id="GO:0006865">
    <property type="term" value="P:amino acid transport"/>
    <property type="evidence" value="ECO:0007669"/>
    <property type="project" value="UniProtKB-KW"/>
</dbReference>
<evidence type="ECO:0000256" key="6">
    <source>
        <dbReference type="ARBA" id="ARBA00022970"/>
    </source>
</evidence>
<keyword evidence="8 9" id="KW-0472">Membrane</keyword>
<dbReference type="InterPro" id="IPR010065">
    <property type="entry name" value="AA_ABC_transptr_permease_3TM"/>
</dbReference>
<dbReference type="PANTHER" id="PTHR30614:SF20">
    <property type="entry name" value="GLUTAMINE TRANSPORT SYSTEM PERMEASE PROTEIN GLNP"/>
    <property type="match status" value="1"/>
</dbReference>
<dbReference type="EMBL" id="FJNE01000004">
    <property type="protein sequence ID" value="CZQ93634.1"/>
    <property type="molecule type" value="Genomic_DNA"/>
</dbReference>
<keyword evidence="7 9" id="KW-1133">Transmembrane helix</keyword>
<dbReference type="RefSeq" id="WP_087033235.1">
    <property type="nucleotide sequence ID" value="NZ_FJNE01000004.1"/>
</dbReference>
<dbReference type="InterPro" id="IPR035906">
    <property type="entry name" value="MetI-like_sf"/>
</dbReference>
<feature type="transmembrane region" description="Helical" evidence="9">
    <location>
        <begin position="195"/>
        <end position="214"/>
    </location>
</feature>
<evidence type="ECO:0000256" key="7">
    <source>
        <dbReference type="ARBA" id="ARBA00022989"/>
    </source>
</evidence>
<accession>A0A143YMF4</accession>
<proteinExistence type="inferred from homology"/>
<keyword evidence="5 9" id="KW-0812">Transmembrane</keyword>
<feature type="transmembrane region" description="Helical" evidence="9">
    <location>
        <begin position="74"/>
        <end position="92"/>
    </location>
</feature>
<dbReference type="Gene3D" id="1.10.3720.10">
    <property type="entry name" value="MetI-like"/>
    <property type="match status" value="1"/>
</dbReference>
<evidence type="ECO:0000256" key="2">
    <source>
        <dbReference type="ARBA" id="ARBA00010072"/>
    </source>
</evidence>
<keyword evidence="3 9" id="KW-0813">Transport</keyword>
<dbReference type="NCBIfam" id="TIGR01726">
    <property type="entry name" value="HEQRo_perm_3TM"/>
    <property type="match status" value="1"/>
</dbReference>
<evidence type="ECO:0000256" key="5">
    <source>
        <dbReference type="ARBA" id="ARBA00022692"/>
    </source>
</evidence>
<dbReference type="PROSITE" id="PS50928">
    <property type="entry name" value="ABC_TM1"/>
    <property type="match status" value="1"/>
</dbReference>
<feature type="domain" description="ABC transmembrane type-1" evidence="10">
    <location>
        <begin position="26"/>
        <end position="214"/>
    </location>
</feature>
<evidence type="ECO:0000259" key="10">
    <source>
        <dbReference type="PROSITE" id="PS50928"/>
    </source>
</evidence>
<dbReference type="CDD" id="cd06261">
    <property type="entry name" value="TM_PBP2"/>
    <property type="match status" value="1"/>
</dbReference>
<dbReference type="InterPro" id="IPR043429">
    <property type="entry name" value="ArtM/GltK/GlnP/TcyL/YhdX-like"/>
</dbReference>
<comment type="similarity">
    <text evidence="2">Belongs to the binding-protein-dependent transport system permease family. HisMQ subfamily.</text>
</comment>
<keyword evidence="12" id="KW-1185">Reference proteome</keyword>
<evidence type="ECO:0000256" key="3">
    <source>
        <dbReference type="ARBA" id="ARBA00022448"/>
    </source>
</evidence>
<protein>
    <submittedName>
        <fullName evidence="11">Amino acid abc transporter permease protein 3-tm domain</fullName>
    </submittedName>
</protein>
<keyword evidence="4" id="KW-1003">Cell membrane</keyword>
<dbReference type="GO" id="GO:0022857">
    <property type="term" value="F:transmembrane transporter activity"/>
    <property type="evidence" value="ECO:0007669"/>
    <property type="project" value="InterPro"/>
</dbReference>
<evidence type="ECO:0000313" key="12">
    <source>
        <dbReference type="Proteomes" id="UP000242754"/>
    </source>
</evidence>
<dbReference type="InterPro" id="IPR000515">
    <property type="entry name" value="MetI-like"/>
</dbReference>
<dbReference type="GO" id="GO:0043190">
    <property type="term" value="C:ATP-binding cassette (ABC) transporter complex"/>
    <property type="evidence" value="ECO:0007669"/>
    <property type="project" value="InterPro"/>
</dbReference>
<evidence type="ECO:0000256" key="4">
    <source>
        <dbReference type="ARBA" id="ARBA00022475"/>
    </source>
</evidence>
<evidence type="ECO:0000256" key="8">
    <source>
        <dbReference type="ARBA" id="ARBA00023136"/>
    </source>
</evidence>
<evidence type="ECO:0000313" key="11">
    <source>
        <dbReference type="EMBL" id="CZQ93634.1"/>
    </source>
</evidence>
<feature type="transmembrane region" description="Helical" evidence="9">
    <location>
        <begin position="32"/>
        <end position="53"/>
    </location>
</feature>
<name>A0A143YMF4_9LACT</name>
<dbReference type="SUPFAM" id="SSF161098">
    <property type="entry name" value="MetI-like"/>
    <property type="match status" value="1"/>
</dbReference>
<dbReference type="STRING" id="140314.SAMN04488076_10661"/>
<keyword evidence="6" id="KW-0029">Amino-acid transport</keyword>
<reference evidence="11 12" key="1">
    <citation type="submission" date="2016-02" db="EMBL/GenBank/DDBJ databases">
        <authorList>
            <person name="Wen L."/>
            <person name="He K."/>
            <person name="Yang H."/>
        </authorList>
    </citation>
    <scope>NUCLEOTIDE SEQUENCE [LARGE SCALE GENOMIC DNA]</scope>
    <source>
        <strain evidence="11">Trichococcus palustris</strain>
    </source>
</reference>
<dbReference type="OrthoDB" id="9787841at2"/>
<organism evidence="11 12">
    <name type="scientific">Trichococcus palustris</name>
    <dbReference type="NCBI Taxonomy" id="140314"/>
    <lineage>
        <taxon>Bacteria</taxon>
        <taxon>Bacillati</taxon>
        <taxon>Bacillota</taxon>
        <taxon>Bacilli</taxon>
        <taxon>Lactobacillales</taxon>
        <taxon>Carnobacteriaceae</taxon>
        <taxon>Trichococcus</taxon>
    </lineage>
</organism>
<dbReference type="AlphaFoldDB" id="A0A143YMF4"/>
<sequence length="240" mass="26525">MRSTNPFALWRWEDLFQNFSSFGNGFLRTLEVAVLALLLAMSIGIIIGTMSTAKSRLPRAIARIYVEMFQNIPLVIQIFFMYNGLAMAGLVLNEFTIGVVGVGIYHGAYVAEVVRAGIMAVPKGQEEAAYSEGFGYVQMMRYIILPQMVKIILPPLTNQAVNLIKNTSVLAIIAGADLMYAADSYASSSLNYGPAYLVSGFLYFLLCFPLATFARRYEQKLKDNDSVVVNIGVDIPEVME</sequence>
<evidence type="ECO:0000256" key="9">
    <source>
        <dbReference type="RuleBase" id="RU363032"/>
    </source>
</evidence>
<dbReference type="Pfam" id="PF00528">
    <property type="entry name" value="BPD_transp_1"/>
    <property type="match status" value="1"/>
</dbReference>